<dbReference type="FunFam" id="3.90.1750.10:FF:000008">
    <property type="entry name" value="Putative ubiquitin-protein ligase E3A"/>
    <property type="match status" value="1"/>
</dbReference>
<reference evidence="20 21" key="1">
    <citation type="journal article" date="2017" name="PLoS Biol.">
        <title>The sea cucumber genome provides insights into morphological evolution and visceral regeneration.</title>
        <authorList>
            <person name="Zhang X."/>
            <person name="Sun L."/>
            <person name="Yuan J."/>
            <person name="Sun Y."/>
            <person name="Gao Y."/>
            <person name="Zhang L."/>
            <person name="Li S."/>
            <person name="Dai H."/>
            <person name="Hamel J.F."/>
            <person name="Liu C."/>
            <person name="Yu Y."/>
            <person name="Liu S."/>
            <person name="Lin W."/>
            <person name="Guo K."/>
            <person name="Jin S."/>
            <person name="Xu P."/>
            <person name="Storey K.B."/>
            <person name="Huan P."/>
            <person name="Zhang T."/>
            <person name="Zhou Y."/>
            <person name="Zhang J."/>
            <person name="Lin C."/>
            <person name="Li X."/>
            <person name="Xing L."/>
            <person name="Huo D."/>
            <person name="Sun M."/>
            <person name="Wang L."/>
            <person name="Mercier A."/>
            <person name="Li F."/>
            <person name="Yang H."/>
            <person name="Xiang J."/>
        </authorList>
    </citation>
    <scope>NUCLEOTIDE SEQUENCE [LARGE SCALE GENOMIC DNA]</scope>
    <source>
        <strain evidence="20">Shaxun</strain>
        <tissue evidence="20">Muscle</tissue>
    </source>
</reference>
<feature type="active site" description="Glycyl thioester intermediate" evidence="18">
    <location>
        <position position="337"/>
    </location>
</feature>
<dbReference type="PANTHER" id="PTHR45700:SF8">
    <property type="entry name" value="HECT-TYPE E3 UBIQUITIN TRANSFERASE"/>
    <property type="match status" value="1"/>
</dbReference>
<evidence type="ECO:0000313" key="20">
    <source>
        <dbReference type="EMBL" id="PIK36915.1"/>
    </source>
</evidence>
<dbReference type="FunFam" id="3.30.2410.10:FF:000003">
    <property type="entry name" value="probable E3 ubiquitin-protein ligase HERC4 isoform X1"/>
    <property type="match status" value="1"/>
</dbReference>
<keyword evidence="14" id="KW-0539">Nucleus</keyword>
<dbReference type="CDD" id="cd00078">
    <property type="entry name" value="HECTc"/>
    <property type="match status" value="1"/>
</dbReference>
<dbReference type="PANTHER" id="PTHR45700">
    <property type="entry name" value="UBIQUITIN-PROTEIN LIGASE E3C"/>
    <property type="match status" value="1"/>
</dbReference>
<dbReference type="STRING" id="307972.A0A2G8JMI0"/>
<dbReference type="GO" id="GO:0005634">
    <property type="term" value="C:nucleus"/>
    <property type="evidence" value="ECO:0007669"/>
    <property type="project" value="UniProtKB-SubCell"/>
</dbReference>
<keyword evidence="8" id="KW-0479">Metal-binding</keyword>
<evidence type="ECO:0000256" key="17">
    <source>
        <dbReference type="ARBA" id="ARBA00077264"/>
    </source>
</evidence>
<comment type="subcellular location">
    <subcellularLocation>
        <location evidence="3">Cytoplasm</location>
    </subcellularLocation>
    <subcellularLocation>
        <location evidence="2">Nucleus</location>
    </subcellularLocation>
</comment>
<dbReference type="InterPro" id="IPR000569">
    <property type="entry name" value="HECT_dom"/>
</dbReference>
<evidence type="ECO:0000313" key="21">
    <source>
        <dbReference type="Proteomes" id="UP000230750"/>
    </source>
</evidence>
<dbReference type="AlphaFoldDB" id="A0A2G8JMI0"/>
<evidence type="ECO:0000256" key="12">
    <source>
        <dbReference type="ARBA" id="ARBA00022942"/>
    </source>
</evidence>
<dbReference type="GO" id="GO:0000209">
    <property type="term" value="P:protein polyubiquitination"/>
    <property type="evidence" value="ECO:0007669"/>
    <property type="project" value="InterPro"/>
</dbReference>
<dbReference type="GO" id="GO:0080090">
    <property type="term" value="P:regulation of primary metabolic process"/>
    <property type="evidence" value="ECO:0007669"/>
    <property type="project" value="UniProtKB-ARBA"/>
</dbReference>
<evidence type="ECO:0000256" key="5">
    <source>
        <dbReference type="ARBA" id="ARBA00022490"/>
    </source>
</evidence>
<evidence type="ECO:0000259" key="19">
    <source>
        <dbReference type="PROSITE" id="PS50237"/>
    </source>
</evidence>
<evidence type="ECO:0000256" key="13">
    <source>
        <dbReference type="ARBA" id="ARBA00023108"/>
    </source>
</evidence>
<keyword evidence="11" id="KW-0862">Zinc</keyword>
<dbReference type="GO" id="GO:0030518">
    <property type="term" value="P:nuclear receptor-mediated steroid hormone signaling pathway"/>
    <property type="evidence" value="ECO:0007669"/>
    <property type="project" value="UniProtKB-ARBA"/>
</dbReference>
<dbReference type="EC" id="2.3.2.26" evidence="4"/>
<dbReference type="Proteomes" id="UP000230750">
    <property type="component" value="Unassembled WGS sequence"/>
</dbReference>
<gene>
    <name evidence="20" type="ORF">BSL78_26249</name>
</gene>
<evidence type="ECO:0000256" key="14">
    <source>
        <dbReference type="ARBA" id="ARBA00023242"/>
    </source>
</evidence>
<dbReference type="GO" id="GO:0005737">
    <property type="term" value="C:cytoplasm"/>
    <property type="evidence" value="ECO:0007669"/>
    <property type="project" value="UniProtKB-SubCell"/>
</dbReference>
<name>A0A2G8JMI0_STIJA</name>
<evidence type="ECO:0000256" key="3">
    <source>
        <dbReference type="ARBA" id="ARBA00004496"/>
    </source>
</evidence>
<dbReference type="GO" id="GO:0016874">
    <property type="term" value="F:ligase activity"/>
    <property type="evidence" value="ECO:0007669"/>
    <property type="project" value="UniProtKB-KW"/>
</dbReference>
<dbReference type="InterPro" id="IPR035983">
    <property type="entry name" value="Hect_E3_ubiquitin_ligase"/>
</dbReference>
<evidence type="ECO:0000256" key="8">
    <source>
        <dbReference type="ARBA" id="ARBA00022723"/>
    </source>
</evidence>
<evidence type="ECO:0000256" key="15">
    <source>
        <dbReference type="ARBA" id="ARBA00067504"/>
    </source>
</evidence>
<evidence type="ECO:0000256" key="1">
    <source>
        <dbReference type="ARBA" id="ARBA00000885"/>
    </source>
</evidence>
<dbReference type="Gene3D" id="3.30.2410.10">
    <property type="entry name" value="Hect, E3 ligase catalytic domain"/>
    <property type="match status" value="1"/>
</dbReference>
<comment type="catalytic activity">
    <reaction evidence="1">
        <text>S-ubiquitinyl-[E2 ubiquitin-conjugating enzyme]-L-cysteine + [acceptor protein]-L-lysine = [E2 ubiquitin-conjugating enzyme]-L-cysteine + N(6)-ubiquitinyl-[acceptor protein]-L-lysine.</text>
        <dbReference type="EC" id="2.3.2.26"/>
    </reaction>
</comment>
<evidence type="ECO:0000256" key="4">
    <source>
        <dbReference type="ARBA" id="ARBA00012485"/>
    </source>
</evidence>
<dbReference type="GO" id="GO:0048511">
    <property type="term" value="P:rhythmic process"/>
    <property type="evidence" value="ECO:0007669"/>
    <property type="project" value="UniProtKB-KW"/>
</dbReference>
<sequence>MTVLNSLIQGEQYNPFLKIKVKRDQVVEDALVQLELVAMENPTDLKKQLYVEFEGEQGVDEGGVSKEFFQLIVEEIFNPDIGMFMFNDATGCYWFNANSFETDRQFKLIGIILGLAIYNNVILDANFPMVLYRKLMGRKGTFQDLFGVNPVLHQSLQSVLDFDGNVEETFLLNFQISYTDVFGAMETHNLKRDGENVVVNNNNRQEFVDLYTDFLLNKHIECQFREFKLGFDMVTNDSSLTFWFTPEELDLLVCGSRDFNFHSLEDATEYDGGYTRSSQVIKNFWEVVHGLEHEKKKKLLMFATGSDRVPVGGLDKLRFIITKSGPDSDRLPASHTCFNVLLLPEYSSKEKLEERLLKAITHAKGFGML</sequence>
<keyword evidence="5" id="KW-0963">Cytoplasm</keyword>
<keyword evidence="9" id="KW-0863">Zinc-finger</keyword>
<dbReference type="EMBL" id="MRZV01001595">
    <property type="protein sequence ID" value="PIK36915.1"/>
    <property type="molecule type" value="Genomic_DNA"/>
</dbReference>
<feature type="domain" description="HECT" evidence="19">
    <location>
        <begin position="41"/>
        <end position="369"/>
    </location>
</feature>
<dbReference type="GO" id="GO:0008270">
    <property type="term" value="F:zinc ion binding"/>
    <property type="evidence" value="ECO:0007669"/>
    <property type="project" value="UniProtKB-KW"/>
</dbReference>
<dbReference type="GO" id="GO:0042752">
    <property type="term" value="P:regulation of circadian rhythm"/>
    <property type="evidence" value="ECO:0007669"/>
    <property type="project" value="UniProtKB-ARBA"/>
</dbReference>
<organism evidence="20 21">
    <name type="scientific">Stichopus japonicus</name>
    <name type="common">Sea cucumber</name>
    <dbReference type="NCBI Taxonomy" id="307972"/>
    <lineage>
        <taxon>Eukaryota</taxon>
        <taxon>Metazoa</taxon>
        <taxon>Echinodermata</taxon>
        <taxon>Eleutherozoa</taxon>
        <taxon>Echinozoa</taxon>
        <taxon>Holothuroidea</taxon>
        <taxon>Aspidochirotacea</taxon>
        <taxon>Aspidochirotida</taxon>
        <taxon>Stichopodidae</taxon>
        <taxon>Apostichopus</taxon>
    </lineage>
</organism>
<keyword evidence="6" id="KW-0597">Phosphoprotein</keyword>
<dbReference type="GO" id="GO:0000502">
    <property type="term" value="C:proteasome complex"/>
    <property type="evidence" value="ECO:0007669"/>
    <property type="project" value="UniProtKB-KW"/>
</dbReference>
<evidence type="ECO:0000256" key="16">
    <source>
        <dbReference type="ARBA" id="ARBA00077235"/>
    </source>
</evidence>
<evidence type="ECO:0000256" key="2">
    <source>
        <dbReference type="ARBA" id="ARBA00004123"/>
    </source>
</evidence>
<evidence type="ECO:0000256" key="18">
    <source>
        <dbReference type="PROSITE-ProRule" id="PRU00104"/>
    </source>
</evidence>
<evidence type="ECO:0000256" key="6">
    <source>
        <dbReference type="ARBA" id="ARBA00022553"/>
    </source>
</evidence>
<keyword evidence="20" id="KW-0436">Ligase</keyword>
<dbReference type="GO" id="GO:0048731">
    <property type="term" value="P:system development"/>
    <property type="evidence" value="ECO:0007669"/>
    <property type="project" value="UniProtKB-ARBA"/>
</dbReference>
<keyword evidence="10 18" id="KW-0833">Ubl conjugation pathway</keyword>
<keyword evidence="12" id="KW-0647">Proteasome</keyword>
<accession>A0A2G8JMI0</accession>
<dbReference type="Gene3D" id="3.30.2160.10">
    <property type="entry name" value="Hect, E3 ligase catalytic domain"/>
    <property type="match status" value="1"/>
</dbReference>
<comment type="caution">
    <text evidence="20">The sequence shown here is derived from an EMBL/GenBank/DDBJ whole genome shotgun (WGS) entry which is preliminary data.</text>
</comment>
<dbReference type="PROSITE" id="PS50237">
    <property type="entry name" value="HECT"/>
    <property type="match status" value="1"/>
</dbReference>
<evidence type="ECO:0000256" key="11">
    <source>
        <dbReference type="ARBA" id="ARBA00022833"/>
    </source>
</evidence>
<dbReference type="Pfam" id="PF00632">
    <property type="entry name" value="HECT"/>
    <property type="match status" value="1"/>
</dbReference>
<evidence type="ECO:0000256" key="10">
    <source>
        <dbReference type="ARBA" id="ARBA00022786"/>
    </source>
</evidence>
<dbReference type="GO" id="GO:0061630">
    <property type="term" value="F:ubiquitin protein ligase activity"/>
    <property type="evidence" value="ECO:0007669"/>
    <property type="project" value="UniProtKB-EC"/>
</dbReference>
<keyword evidence="7" id="KW-0808">Transferase</keyword>
<dbReference type="Gene3D" id="3.90.1750.10">
    <property type="entry name" value="Hect, E3 ligase catalytic domains"/>
    <property type="match status" value="1"/>
</dbReference>
<dbReference type="FunFam" id="3.30.2160.10:FF:000004">
    <property type="entry name" value="probable E3 ubiquitin-protein ligase HERC4 isoform X1"/>
    <property type="match status" value="1"/>
</dbReference>
<evidence type="ECO:0000256" key="7">
    <source>
        <dbReference type="ARBA" id="ARBA00022679"/>
    </source>
</evidence>
<evidence type="ECO:0000256" key="9">
    <source>
        <dbReference type="ARBA" id="ARBA00022771"/>
    </source>
</evidence>
<keyword evidence="21" id="KW-1185">Reference proteome</keyword>
<proteinExistence type="predicted"/>
<dbReference type="GO" id="GO:0010604">
    <property type="term" value="P:positive regulation of macromolecule metabolic process"/>
    <property type="evidence" value="ECO:0007669"/>
    <property type="project" value="UniProtKB-ARBA"/>
</dbReference>
<dbReference type="GO" id="GO:0006511">
    <property type="term" value="P:ubiquitin-dependent protein catabolic process"/>
    <property type="evidence" value="ECO:0007669"/>
    <property type="project" value="UniProtKB-ARBA"/>
</dbReference>
<protein>
    <recommendedName>
        <fullName evidence="15">Ubiquitin-protein ligase E3A</fullName>
        <ecNumber evidence="4">2.3.2.26</ecNumber>
    </recommendedName>
    <alternativeName>
        <fullName evidence="17">HECT-type ubiquitin transferase E3A</fullName>
    </alternativeName>
    <alternativeName>
        <fullName evidence="16">Oncogenic protein-associated protein E6-AP</fullName>
    </alternativeName>
</protein>
<dbReference type="GO" id="GO:0048513">
    <property type="term" value="P:animal organ development"/>
    <property type="evidence" value="ECO:0007669"/>
    <property type="project" value="UniProtKB-ARBA"/>
</dbReference>
<dbReference type="InterPro" id="IPR044611">
    <property type="entry name" value="E3A/B/C-like"/>
</dbReference>
<dbReference type="SUPFAM" id="SSF56204">
    <property type="entry name" value="Hect, E3 ligase catalytic domain"/>
    <property type="match status" value="1"/>
</dbReference>
<keyword evidence="13" id="KW-0090">Biological rhythms</keyword>
<dbReference type="OrthoDB" id="5981550at2759"/>
<dbReference type="SMART" id="SM00119">
    <property type="entry name" value="HECTc"/>
    <property type="match status" value="1"/>
</dbReference>